<keyword evidence="1" id="KW-0472">Membrane</keyword>
<protein>
    <submittedName>
        <fullName evidence="2">Uncharacterized protein</fullName>
    </submittedName>
</protein>
<feature type="transmembrane region" description="Helical" evidence="1">
    <location>
        <begin position="84"/>
        <end position="103"/>
    </location>
</feature>
<dbReference type="EMBL" id="CR936257">
    <property type="protein sequence ID" value="CAI50581.2"/>
    <property type="molecule type" value="Genomic_DNA"/>
</dbReference>
<proteinExistence type="predicted"/>
<accession>A0A1U7EZ85</accession>
<dbReference type="GeneID" id="3702220"/>
<feature type="transmembrane region" description="Helical" evidence="1">
    <location>
        <begin position="59"/>
        <end position="78"/>
    </location>
</feature>
<name>A0A1U7EZ85_NATPD</name>
<keyword evidence="1" id="KW-0812">Transmembrane</keyword>
<evidence type="ECO:0000313" key="2">
    <source>
        <dbReference type="EMBL" id="CAI50581.2"/>
    </source>
</evidence>
<keyword evidence="1" id="KW-1133">Transmembrane helix</keyword>
<organism evidence="2 3">
    <name type="scientific">Natronomonas pharaonis (strain ATCC 35678 / DSM 2160 / CIP 103997 / JCM 8858 / NBRC 14720 / NCIMB 2260 / Gabara)</name>
    <name type="common">Halobacterium pharaonis</name>
    <dbReference type="NCBI Taxonomy" id="348780"/>
    <lineage>
        <taxon>Archaea</taxon>
        <taxon>Methanobacteriati</taxon>
        <taxon>Methanobacteriota</taxon>
        <taxon>Stenosarchaea group</taxon>
        <taxon>Halobacteria</taxon>
        <taxon>Halobacteriales</taxon>
        <taxon>Natronomonadaceae</taxon>
        <taxon>Natronomonas</taxon>
    </lineage>
</organism>
<dbReference type="KEGG" id="nph:NP_4980A"/>
<dbReference type="Proteomes" id="UP000002698">
    <property type="component" value="Chromosome"/>
</dbReference>
<evidence type="ECO:0000313" key="3">
    <source>
        <dbReference type="Proteomes" id="UP000002698"/>
    </source>
</evidence>
<dbReference type="RefSeq" id="WP_049939736.1">
    <property type="nucleotide sequence ID" value="NC_007426.1"/>
</dbReference>
<dbReference type="AlphaFoldDB" id="A0A1U7EZ85"/>
<dbReference type="HOGENOM" id="CLU_2056002_0_0_2"/>
<gene>
    <name evidence="2" type="ordered locus">NP_4980A</name>
</gene>
<evidence type="ECO:0000256" key="1">
    <source>
        <dbReference type="SAM" id="Phobius"/>
    </source>
</evidence>
<reference evidence="2 3" key="1">
    <citation type="journal article" date="2005" name="Genome Res.">
        <title>Living with two extremes: conclusions from the genome sequence of Natronomonas pharaonis.</title>
        <authorList>
            <person name="Falb M."/>
            <person name="Pfeiffer F."/>
            <person name="Palm P."/>
            <person name="Rodewald K."/>
            <person name="Hickmann V."/>
            <person name="Tittor J."/>
            <person name="Oesterhelt D."/>
        </authorList>
    </citation>
    <scope>NUCLEOTIDE SEQUENCE [LARGE SCALE GENOMIC DNA]</scope>
    <source>
        <strain evidence="3">ATCC 35678 / DSM 2160 / CIP 103997 / JCM 8858 / NBRC 14720 / NCIMB 2260 / Gabara</strain>
    </source>
</reference>
<sequence>MTDTETDRVAAVRRTGFGLVAGGIIFAALSTVAPGVLLAGVLLAAAVVIRFEQPPGAGVINLSAALAILGVLLFLNGALDIGPFGPAAVAGFLVVGGAFDIIAARRLAAYVD</sequence>
<keyword evidence="3" id="KW-1185">Reference proteome</keyword>
<dbReference type="EnsemblBacteria" id="CAI50581">
    <property type="protein sequence ID" value="CAI50581"/>
    <property type="gene ID" value="NP_4980A"/>
</dbReference>
<feature type="transmembrane region" description="Helical" evidence="1">
    <location>
        <begin position="20"/>
        <end position="47"/>
    </location>
</feature>